<reference evidence="2" key="1">
    <citation type="submission" date="2017-09" db="EMBL/GenBank/DDBJ databases">
        <title>Depth-based differentiation of microbial function through sediment-hosted aquifers and enrichment of novel symbionts in the deep terrestrial subsurface.</title>
        <authorList>
            <person name="Probst A.J."/>
            <person name="Ladd B."/>
            <person name="Jarett J.K."/>
            <person name="Geller-Mcgrath D.E."/>
            <person name="Sieber C.M.K."/>
            <person name="Emerson J.B."/>
            <person name="Anantharaman K."/>
            <person name="Thomas B.C."/>
            <person name="Malmstrom R."/>
            <person name="Stieglmeier M."/>
            <person name="Klingl A."/>
            <person name="Woyke T."/>
            <person name="Ryan C.M."/>
            <person name="Banfield J.F."/>
        </authorList>
    </citation>
    <scope>NUCLEOTIDE SEQUENCE [LARGE SCALE GENOMIC DNA]</scope>
</reference>
<feature type="non-terminal residue" evidence="1">
    <location>
        <position position="449"/>
    </location>
</feature>
<dbReference type="PANTHER" id="PTHR30469">
    <property type="entry name" value="MULTIDRUG RESISTANCE PROTEIN MDTA"/>
    <property type="match status" value="1"/>
</dbReference>
<sequence>MFIKKILVLFSIFAIIIVVLHSRNQEEKVAYTFTPPLFTLSGVAYDSEISLSGIVAASQEVTVKAEVGGVVDGVQIYAGDSVQTGDVLVQLNADDESVLYTGAMGQLSALDSFYAAQQKASTNRIDVLSDAIDITRNQYDIILAQQKNLDVRLQAQEAEAAVARMTAVVSVEEIERQRAIALDALYGHVPDAVRASYIVSTDALNEMNKIFGIDGYSVYEYDFERYLGTLDSNTKNIAIEHVRKTNDLYDTFGSLYNTMTIDGDGYTRDQWDALLGETETLLLSVQESLKFTRFTLDATLSIFQDVEDMKSIIISQGAAVQGVLLSSENTGVRAVLLEKTRINETFDSQLRIAQTAVESANTRVETVFAASEIERTKLQGELDVLAKQISQAEQSFHMGEQEQVSALAQISVQIRQLEANARGTALRMDDARITAPFGGIVTERFVDQG</sequence>
<evidence type="ECO:0000313" key="1">
    <source>
        <dbReference type="EMBL" id="PIR77467.1"/>
    </source>
</evidence>
<comment type="caution">
    <text evidence="1">The sequence shown here is derived from an EMBL/GenBank/DDBJ whole genome shotgun (WGS) entry which is preliminary data.</text>
</comment>
<dbReference type="Proteomes" id="UP000228528">
    <property type="component" value="Unassembled WGS sequence"/>
</dbReference>
<gene>
    <name evidence="1" type="ORF">COU30_02330</name>
</gene>
<name>A0A2M6P198_9BACT</name>
<organism evidence="1 2">
    <name type="scientific">Candidatus Magasanikbacteria bacterium CG10_big_fil_rev_8_21_14_0_10_38_6</name>
    <dbReference type="NCBI Taxonomy" id="1974647"/>
    <lineage>
        <taxon>Bacteria</taxon>
        <taxon>Candidatus Magasanikiibacteriota</taxon>
    </lineage>
</organism>
<evidence type="ECO:0000313" key="2">
    <source>
        <dbReference type="Proteomes" id="UP000228528"/>
    </source>
</evidence>
<dbReference type="EMBL" id="PFBW01000102">
    <property type="protein sequence ID" value="PIR77467.1"/>
    <property type="molecule type" value="Genomic_DNA"/>
</dbReference>
<proteinExistence type="predicted"/>
<dbReference type="Gene3D" id="1.10.287.470">
    <property type="entry name" value="Helix hairpin bin"/>
    <property type="match status" value="1"/>
</dbReference>
<dbReference type="AlphaFoldDB" id="A0A2M6P198"/>
<dbReference type="GO" id="GO:1990281">
    <property type="term" value="C:efflux pump complex"/>
    <property type="evidence" value="ECO:0007669"/>
    <property type="project" value="TreeGrafter"/>
</dbReference>
<dbReference type="GO" id="GO:0015562">
    <property type="term" value="F:efflux transmembrane transporter activity"/>
    <property type="evidence" value="ECO:0007669"/>
    <property type="project" value="TreeGrafter"/>
</dbReference>
<accession>A0A2M6P198</accession>
<evidence type="ECO:0008006" key="3">
    <source>
        <dbReference type="Google" id="ProtNLM"/>
    </source>
</evidence>
<protein>
    <recommendedName>
        <fullName evidence="3">Membrane fusion protein biotin-lipoyl like domain-containing protein</fullName>
    </recommendedName>
</protein>
<dbReference type="Gene3D" id="2.40.50.100">
    <property type="match status" value="1"/>
</dbReference>
<dbReference type="SUPFAM" id="SSF111369">
    <property type="entry name" value="HlyD-like secretion proteins"/>
    <property type="match status" value="1"/>
</dbReference>